<name>A0A843B9I2_9BURK</name>
<dbReference type="CDD" id="cd00093">
    <property type="entry name" value="HTH_XRE"/>
    <property type="match status" value="1"/>
</dbReference>
<dbReference type="Proteomes" id="UP000530032">
    <property type="component" value="Unassembled WGS sequence"/>
</dbReference>
<dbReference type="GO" id="GO:0005829">
    <property type="term" value="C:cytosol"/>
    <property type="evidence" value="ECO:0007669"/>
    <property type="project" value="TreeGrafter"/>
</dbReference>
<evidence type="ECO:0000256" key="2">
    <source>
        <dbReference type="ARBA" id="ARBA00023125"/>
    </source>
</evidence>
<evidence type="ECO:0000259" key="4">
    <source>
        <dbReference type="PROSITE" id="PS50943"/>
    </source>
</evidence>
<protein>
    <submittedName>
        <fullName evidence="5">Helix-turn-helix transcriptional regulator</fullName>
    </submittedName>
</protein>
<dbReference type="Pfam" id="PF01381">
    <property type="entry name" value="HTH_3"/>
    <property type="match status" value="1"/>
</dbReference>
<evidence type="ECO:0000256" key="1">
    <source>
        <dbReference type="ARBA" id="ARBA00023015"/>
    </source>
</evidence>
<reference evidence="5" key="1">
    <citation type="submission" date="2020-12" db="EMBL/GenBank/DDBJ databases">
        <title>Comamonas sp. nov., isolated from stream water.</title>
        <authorList>
            <person name="Park K.-H."/>
        </authorList>
    </citation>
    <scope>NUCLEOTIDE SEQUENCE</scope>
    <source>
        <strain evidence="5">EJ-4</strain>
    </source>
</reference>
<dbReference type="InterPro" id="IPR010982">
    <property type="entry name" value="Lambda_DNA-bd_dom_sf"/>
</dbReference>
<dbReference type="GO" id="GO:0003700">
    <property type="term" value="F:DNA-binding transcription factor activity"/>
    <property type="evidence" value="ECO:0007669"/>
    <property type="project" value="TreeGrafter"/>
</dbReference>
<organism evidence="5 6">
    <name type="scientific">Comamonas suwonensis</name>
    <dbReference type="NCBI Taxonomy" id="2606214"/>
    <lineage>
        <taxon>Bacteria</taxon>
        <taxon>Pseudomonadati</taxon>
        <taxon>Pseudomonadota</taxon>
        <taxon>Betaproteobacteria</taxon>
        <taxon>Burkholderiales</taxon>
        <taxon>Comamonadaceae</taxon>
        <taxon>Comamonas</taxon>
    </lineage>
</organism>
<accession>A0A843B9I2</accession>
<keyword evidence="1" id="KW-0805">Transcription regulation</keyword>
<dbReference type="GO" id="GO:0003677">
    <property type="term" value="F:DNA binding"/>
    <property type="evidence" value="ECO:0007669"/>
    <property type="project" value="UniProtKB-KW"/>
</dbReference>
<dbReference type="SUPFAM" id="SSF47413">
    <property type="entry name" value="lambda repressor-like DNA-binding domains"/>
    <property type="match status" value="1"/>
</dbReference>
<evidence type="ECO:0000256" key="3">
    <source>
        <dbReference type="ARBA" id="ARBA00023163"/>
    </source>
</evidence>
<keyword evidence="3" id="KW-0804">Transcription</keyword>
<evidence type="ECO:0000313" key="6">
    <source>
        <dbReference type="Proteomes" id="UP000530032"/>
    </source>
</evidence>
<keyword evidence="2" id="KW-0238">DNA-binding</keyword>
<feature type="domain" description="HTH cro/C1-type" evidence="4">
    <location>
        <begin position="16"/>
        <end position="70"/>
    </location>
</feature>
<dbReference type="SMART" id="SM00530">
    <property type="entry name" value="HTH_XRE"/>
    <property type="match status" value="1"/>
</dbReference>
<comment type="caution">
    <text evidence="5">The sequence shown here is derived from an EMBL/GenBank/DDBJ whole genome shotgun (WGS) entry which is preliminary data.</text>
</comment>
<dbReference type="AlphaFoldDB" id="A0A843B9I2"/>
<dbReference type="InterPro" id="IPR001387">
    <property type="entry name" value="Cro/C1-type_HTH"/>
</dbReference>
<dbReference type="Gene3D" id="1.10.260.40">
    <property type="entry name" value="lambda repressor-like DNA-binding domains"/>
    <property type="match status" value="1"/>
</dbReference>
<dbReference type="EMBL" id="JABBCQ020000013">
    <property type="protein sequence ID" value="MBI1625772.1"/>
    <property type="molecule type" value="Genomic_DNA"/>
</dbReference>
<sequence length="84" mass="9420">MYSRAVKLSSFFGLAVRRHRQLLRLSQEELAARAVIDRTYISGVERGVRNPTLDVMERIAASLGVGLDVVFATARELSAERENE</sequence>
<proteinExistence type="predicted"/>
<dbReference type="InterPro" id="IPR050807">
    <property type="entry name" value="TransReg_Diox_bact_type"/>
</dbReference>
<dbReference type="PANTHER" id="PTHR46797">
    <property type="entry name" value="HTH-TYPE TRANSCRIPTIONAL REGULATOR"/>
    <property type="match status" value="1"/>
</dbReference>
<gene>
    <name evidence="5" type="ORF">HF327_014810</name>
</gene>
<dbReference type="PANTHER" id="PTHR46797:SF23">
    <property type="entry name" value="HTH-TYPE TRANSCRIPTIONAL REGULATOR SUTR"/>
    <property type="match status" value="1"/>
</dbReference>
<evidence type="ECO:0000313" key="5">
    <source>
        <dbReference type="EMBL" id="MBI1625772.1"/>
    </source>
</evidence>
<keyword evidence="6" id="KW-1185">Reference proteome</keyword>
<dbReference type="PROSITE" id="PS50943">
    <property type="entry name" value="HTH_CROC1"/>
    <property type="match status" value="1"/>
</dbReference>